<dbReference type="Proteomes" id="UP000238392">
    <property type="component" value="Unassembled WGS sequence"/>
</dbReference>
<dbReference type="OrthoDB" id="435355at2"/>
<keyword evidence="3" id="KW-0029">Amino-acid transport</keyword>
<dbReference type="EMBL" id="PVTQ01000010">
    <property type="protein sequence ID" value="PRY87356.1"/>
    <property type="molecule type" value="Genomic_DNA"/>
</dbReference>
<dbReference type="PANTHER" id="PTHR30483">
    <property type="entry name" value="LEUCINE-SPECIFIC-BINDING PROTEIN"/>
    <property type="match status" value="1"/>
</dbReference>
<dbReference type="PANTHER" id="PTHR30483:SF6">
    <property type="entry name" value="PERIPLASMIC BINDING PROTEIN OF ABC TRANSPORTER FOR NATURAL AMINO ACIDS"/>
    <property type="match status" value="1"/>
</dbReference>
<organism evidence="6 7">
    <name type="scientific">Donghicola tyrosinivorans</name>
    <dbReference type="NCBI Taxonomy" id="1652492"/>
    <lineage>
        <taxon>Bacteria</taxon>
        <taxon>Pseudomonadati</taxon>
        <taxon>Pseudomonadota</taxon>
        <taxon>Alphaproteobacteria</taxon>
        <taxon>Rhodobacterales</taxon>
        <taxon>Roseobacteraceae</taxon>
        <taxon>Donghicola</taxon>
    </lineage>
</organism>
<evidence type="ECO:0000256" key="3">
    <source>
        <dbReference type="ARBA" id="ARBA00022970"/>
    </source>
</evidence>
<feature type="domain" description="Leucine-binding protein" evidence="5">
    <location>
        <begin position="24"/>
        <end position="360"/>
    </location>
</feature>
<dbReference type="SUPFAM" id="SSF53822">
    <property type="entry name" value="Periplasmic binding protein-like I"/>
    <property type="match status" value="1"/>
</dbReference>
<accession>A0A2T0WKX3</accession>
<evidence type="ECO:0000256" key="1">
    <source>
        <dbReference type="ARBA" id="ARBA00010062"/>
    </source>
</evidence>
<proteinExistence type="inferred from homology"/>
<feature type="signal peptide" evidence="4">
    <location>
        <begin position="1"/>
        <end position="22"/>
    </location>
</feature>
<evidence type="ECO:0000256" key="2">
    <source>
        <dbReference type="ARBA" id="ARBA00022729"/>
    </source>
</evidence>
<gene>
    <name evidence="6" type="ORF">CLV74_110130</name>
</gene>
<dbReference type="Pfam" id="PF13458">
    <property type="entry name" value="Peripla_BP_6"/>
    <property type="match status" value="1"/>
</dbReference>
<sequence>MKRALLAGLGLATGLAVTTASADEIKVGMLLPYSGVYAALGSEIETGFNIAMETFGGDTDATFTVVSEDTEVKPPVALGKAKKLILQDKVDVMVGIVSSGVLGAVRDMVDGAGVPLVVANAGNDEATGAACSPYITRMSFSNQQVNRPMGGWMKEQGINKVFTLAPDYAAGRQMIDAFTASFTAAGGEVVGQEFTPFQKTQDFGPYLAQAKASGADAVYVFYAGGEAISFVKQYDSFGLKADMPLYGSGFLTSPLYVNAEGPAAEGVITALHYVPTIDSPENAAFVAAFKAKTDRMPSEFAVQGYDAARALIEATKAGATDRASLANALRQVSFDGPRGATSIDPATNNIVQPIYVYQTVAGEGGLTQKVLATLPAERDPANGCDMAPVAN</sequence>
<dbReference type="InterPro" id="IPR028081">
    <property type="entry name" value="Leu-bd"/>
</dbReference>
<keyword evidence="7" id="KW-1185">Reference proteome</keyword>
<evidence type="ECO:0000259" key="5">
    <source>
        <dbReference type="Pfam" id="PF13458"/>
    </source>
</evidence>
<dbReference type="InterPro" id="IPR028082">
    <property type="entry name" value="Peripla_BP_I"/>
</dbReference>
<comment type="similarity">
    <text evidence="1">Belongs to the leucine-binding protein family.</text>
</comment>
<dbReference type="RefSeq" id="WP_106266140.1">
    <property type="nucleotide sequence ID" value="NZ_PVTQ01000010.1"/>
</dbReference>
<dbReference type="AlphaFoldDB" id="A0A2T0WKX3"/>
<keyword evidence="2 4" id="KW-0732">Signal</keyword>
<keyword evidence="3" id="KW-0813">Transport</keyword>
<evidence type="ECO:0000256" key="4">
    <source>
        <dbReference type="SAM" id="SignalP"/>
    </source>
</evidence>
<dbReference type="GO" id="GO:0006865">
    <property type="term" value="P:amino acid transport"/>
    <property type="evidence" value="ECO:0007669"/>
    <property type="project" value="UniProtKB-KW"/>
</dbReference>
<feature type="chain" id="PRO_5015765608" evidence="4">
    <location>
        <begin position="23"/>
        <end position="391"/>
    </location>
</feature>
<reference evidence="6 7" key="1">
    <citation type="submission" date="2018-03" db="EMBL/GenBank/DDBJ databases">
        <title>Genomic Encyclopedia of Archaeal and Bacterial Type Strains, Phase II (KMG-II): from individual species to whole genera.</title>
        <authorList>
            <person name="Goeker M."/>
        </authorList>
    </citation>
    <scope>NUCLEOTIDE SEQUENCE [LARGE SCALE GENOMIC DNA]</scope>
    <source>
        <strain evidence="6 7">DSM 100212</strain>
    </source>
</reference>
<evidence type="ECO:0000313" key="7">
    <source>
        <dbReference type="Proteomes" id="UP000238392"/>
    </source>
</evidence>
<name>A0A2T0WKX3_9RHOB</name>
<dbReference type="InterPro" id="IPR051010">
    <property type="entry name" value="BCAA_transport"/>
</dbReference>
<comment type="caution">
    <text evidence="6">The sequence shown here is derived from an EMBL/GenBank/DDBJ whole genome shotgun (WGS) entry which is preliminary data.</text>
</comment>
<evidence type="ECO:0000313" key="6">
    <source>
        <dbReference type="EMBL" id="PRY87356.1"/>
    </source>
</evidence>
<protein>
    <submittedName>
        <fullName evidence="6">Branched-chain amino acid transport system substrate-binding protein</fullName>
    </submittedName>
</protein>
<dbReference type="Gene3D" id="3.40.50.2300">
    <property type="match status" value="2"/>
</dbReference>
<dbReference type="CDD" id="cd20014">
    <property type="entry name" value="PBP1_RPA0668_benzoate-like"/>
    <property type="match status" value="1"/>
</dbReference>